<dbReference type="Gene3D" id="1.20.1250.20">
    <property type="entry name" value="MFS general substrate transporter like domains"/>
    <property type="match status" value="1"/>
</dbReference>
<feature type="transmembrane region" description="Helical" evidence="5">
    <location>
        <begin position="178"/>
        <end position="202"/>
    </location>
</feature>
<geneLocation type="plasmid" evidence="7 8">
    <name>pRS</name>
</geneLocation>
<dbReference type="InterPro" id="IPR011701">
    <property type="entry name" value="MFS"/>
</dbReference>
<feature type="transmembrane region" description="Helical" evidence="5">
    <location>
        <begin position="119"/>
        <end position="139"/>
    </location>
</feature>
<evidence type="ECO:0000256" key="4">
    <source>
        <dbReference type="ARBA" id="ARBA00023136"/>
    </source>
</evidence>
<dbReference type="PANTHER" id="PTHR23508">
    <property type="entry name" value="CARBOXYLIC ACID TRANSPORTER PROTEIN HOMOLOG"/>
    <property type="match status" value="1"/>
</dbReference>
<evidence type="ECO:0000256" key="1">
    <source>
        <dbReference type="ARBA" id="ARBA00004141"/>
    </source>
</evidence>
<dbReference type="SUPFAM" id="SSF103473">
    <property type="entry name" value="MFS general substrate transporter"/>
    <property type="match status" value="1"/>
</dbReference>
<evidence type="ECO:0000256" key="3">
    <source>
        <dbReference type="ARBA" id="ARBA00022989"/>
    </source>
</evidence>
<dbReference type="PROSITE" id="PS00217">
    <property type="entry name" value="SUGAR_TRANSPORT_2"/>
    <property type="match status" value="1"/>
</dbReference>
<organism evidence="7 8">
    <name type="scientific">Ralstonia nicotianae</name>
    <dbReference type="NCBI Taxonomy" id="3037696"/>
    <lineage>
        <taxon>Bacteria</taxon>
        <taxon>Pseudomonadati</taxon>
        <taxon>Pseudomonadota</taxon>
        <taxon>Betaproteobacteria</taxon>
        <taxon>Burkholderiales</taxon>
        <taxon>Burkholderiaceae</taxon>
        <taxon>Ralstonia</taxon>
        <taxon>Ralstonia solanacearum species complex</taxon>
    </lineage>
</organism>
<feature type="transmembrane region" description="Helical" evidence="5">
    <location>
        <begin position="298"/>
        <end position="319"/>
    </location>
</feature>
<proteinExistence type="predicted"/>
<keyword evidence="2 5" id="KW-0812">Transmembrane</keyword>
<name>A0ABX8A0B0_9RALS</name>
<dbReference type="RefSeq" id="WP_211907095.1">
    <property type="nucleotide sequence ID" value="NZ_CP046675.1"/>
</dbReference>
<gene>
    <name evidence="7" type="ORF">GO999_18510</name>
</gene>
<feature type="domain" description="Major facilitator superfamily (MFS) profile" evidence="6">
    <location>
        <begin position="28"/>
        <end position="442"/>
    </location>
</feature>
<feature type="transmembrane region" description="Helical" evidence="5">
    <location>
        <begin position="264"/>
        <end position="286"/>
    </location>
</feature>
<reference evidence="8" key="1">
    <citation type="submission" date="2019-12" db="EMBL/GenBank/DDBJ databases">
        <title>Whole-genome sequence of tobacco pathogen Ralstonia pseudosolanacearum strain RS, originating from Yunnan province of China.</title>
        <authorList>
            <person name="Lu C.-H."/>
        </authorList>
    </citation>
    <scope>NUCLEOTIDE SEQUENCE [LARGE SCALE GENOMIC DNA]</scope>
    <source>
        <strain evidence="8">RS</strain>
        <plasmid evidence="8">pRS</plasmid>
    </source>
</reference>
<feature type="transmembrane region" description="Helical" evidence="5">
    <location>
        <begin position="27"/>
        <end position="51"/>
    </location>
</feature>
<keyword evidence="3 5" id="KW-1133">Transmembrane helix</keyword>
<sequence>MNALPARADVPVREVIDGSRLSAYQGLVLALCFAAAMLDGFDTAAIGYIAPALREAWHLTPPQLAPAFGAGLFGLMLGSMGLGPVADRFGRKPVLLMSVLVFGVATLACAASDSLNTLVMLRFLTGLGLGGAMPICITLSAEYSPQRHRMLLVTLSWSGFTSGLALGGLVAAEILPVYGWRGVLVAGGVTPLVLLPVLALWMPESVQFLAQRPQCADALRQIVTRIAGHDHGDGVTFVGDRPAQEGAPFPGRNLFSDGMAQRTVLLWAAFFCSLFVFYLLTSWLPVVMRDQGLTLTEAARVGAMVPLGGTIGAIALALLMDRTGSPRALIAAYFCGAIAVAAIGLAIGNVAALTAVVFVVGFGIAGAQNGINLLAAQMYPTEARATGVSWALGVGRGGSITGSLVGGTLMTTVGSVQTLFGIIALPALVASLALFALLLRPAADQTGAGRPGNGASLI</sequence>
<evidence type="ECO:0000256" key="5">
    <source>
        <dbReference type="SAM" id="Phobius"/>
    </source>
</evidence>
<feature type="transmembrane region" description="Helical" evidence="5">
    <location>
        <begin position="94"/>
        <end position="113"/>
    </location>
</feature>
<dbReference type="CDD" id="cd17365">
    <property type="entry name" value="MFS_PcaK_like"/>
    <property type="match status" value="1"/>
</dbReference>
<feature type="transmembrane region" description="Helical" evidence="5">
    <location>
        <begin position="151"/>
        <end position="172"/>
    </location>
</feature>
<dbReference type="InterPro" id="IPR005829">
    <property type="entry name" value="Sugar_transporter_CS"/>
</dbReference>
<comment type="subcellular location">
    <subcellularLocation>
        <location evidence="1">Membrane</location>
        <topology evidence="1">Multi-pass membrane protein</topology>
    </subcellularLocation>
</comment>
<accession>A0ABX8A0B0</accession>
<dbReference type="EMBL" id="CP046675">
    <property type="protein sequence ID" value="QUP60564.1"/>
    <property type="molecule type" value="Genomic_DNA"/>
</dbReference>
<protein>
    <submittedName>
        <fullName evidence="7">MFS transporter</fullName>
    </submittedName>
</protein>
<dbReference type="PANTHER" id="PTHR23508:SF10">
    <property type="entry name" value="CARBOXYLIC ACID TRANSPORTER PROTEIN HOMOLOG"/>
    <property type="match status" value="1"/>
</dbReference>
<dbReference type="PROSITE" id="PS00216">
    <property type="entry name" value="SUGAR_TRANSPORT_1"/>
    <property type="match status" value="1"/>
</dbReference>
<keyword evidence="7" id="KW-0614">Plasmid</keyword>
<feature type="transmembrane region" description="Helical" evidence="5">
    <location>
        <begin position="63"/>
        <end position="82"/>
    </location>
</feature>
<feature type="transmembrane region" description="Helical" evidence="5">
    <location>
        <begin position="419"/>
        <end position="439"/>
    </location>
</feature>
<evidence type="ECO:0000259" key="6">
    <source>
        <dbReference type="PROSITE" id="PS50850"/>
    </source>
</evidence>
<dbReference type="Pfam" id="PF07690">
    <property type="entry name" value="MFS_1"/>
    <property type="match status" value="1"/>
</dbReference>
<feature type="transmembrane region" description="Helical" evidence="5">
    <location>
        <begin position="331"/>
        <end position="364"/>
    </location>
</feature>
<evidence type="ECO:0000313" key="8">
    <source>
        <dbReference type="Proteomes" id="UP000680989"/>
    </source>
</evidence>
<keyword evidence="4 5" id="KW-0472">Membrane</keyword>
<dbReference type="InterPro" id="IPR020846">
    <property type="entry name" value="MFS_dom"/>
</dbReference>
<dbReference type="PROSITE" id="PS50850">
    <property type="entry name" value="MFS"/>
    <property type="match status" value="1"/>
</dbReference>
<dbReference type="InterPro" id="IPR036259">
    <property type="entry name" value="MFS_trans_sf"/>
</dbReference>
<evidence type="ECO:0000256" key="2">
    <source>
        <dbReference type="ARBA" id="ARBA00022692"/>
    </source>
</evidence>
<dbReference type="Proteomes" id="UP000680989">
    <property type="component" value="Plasmid pRS"/>
</dbReference>
<evidence type="ECO:0000313" key="7">
    <source>
        <dbReference type="EMBL" id="QUP60564.1"/>
    </source>
</evidence>
<keyword evidence="8" id="KW-1185">Reference proteome</keyword>